<name>A0A5S4GU58_9ACTN</name>
<keyword evidence="2" id="KW-1185">Reference proteome</keyword>
<dbReference type="AlphaFoldDB" id="A0A5S4GU58"/>
<evidence type="ECO:0000313" key="2">
    <source>
        <dbReference type="Proteomes" id="UP000306628"/>
    </source>
</evidence>
<protein>
    <submittedName>
        <fullName evidence="1">2'-5' RNA ligase family protein</fullName>
    </submittedName>
</protein>
<organism evidence="1 2">
    <name type="scientific">Nonomuraea zeae</name>
    <dbReference type="NCBI Taxonomy" id="1642303"/>
    <lineage>
        <taxon>Bacteria</taxon>
        <taxon>Bacillati</taxon>
        <taxon>Actinomycetota</taxon>
        <taxon>Actinomycetes</taxon>
        <taxon>Streptosporangiales</taxon>
        <taxon>Streptosporangiaceae</taxon>
        <taxon>Nonomuraea</taxon>
    </lineage>
</organism>
<dbReference type="Gene3D" id="3.90.1140.10">
    <property type="entry name" value="Cyclic phosphodiesterase"/>
    <property type="match status" value="1"/>
</dbReference>
<dbReference type="Proteomes" id="UP000306628">
    <property type="component" value="Unassembled WGS sequence"/>
</dbReference>
<evidence type="ECO:0000313" key="1">
    <source>
        <dbReference type="EMBL" id="TMR36488.1"/>
    </source>
</evidence>
<proteinExistence type="predicted"/>
<dbReference type="RefSeq" id="WP_138689524.1">
    <property type="nucleotide sequence ID" value="NZ_JBHSAZ010000048.1"/>
</dbReference>
<dbReference type="SUPFAM" id="SSF55144">
    <property type="entry name" value="LigT-like"/>
    <property type="match status" value="1"/>
</dbReference>
<sequence>MSDDTSGRYRAGETALLAVIAESEPLVGPWRQRFDSSASAGVPAHVTVLVPFLDIERVDAAVIDELRTLFGAHAPFTARFDTFRRFSDVLYLAPTPDQPFRALTEAVVARWPEAPPYGGQFAEIIPHLTVAYSPQAQVLDEVEAALTARLPVTADVAAISLFVSDGDRWHCRTEFALLG</sequence>
<dbReference type="InterPro" id="IPR009097">
    <property type="entry name" value="Cyclic_Pdiesterase"/>
</dbReference>
<keyword evidence="1" id="KW-0436">Ligase</keyword>
<comment type="caution">
    <text evidence="1">The sequence shown here is derived from an EMBL/GenBank/DDBJ whole genome shotgun (WGS) entry which is preliminary data.</text>
</comment>
<dbReference type="GO" id="GO:0016874">
    <property type="term" value="F:ligase activity"/>
    <property type="evidence" value="ECO:0007669"/>
    <property type="project" value="UniProtKB-KW"/>
</dbReference>
<dbReference type="EMBL" id="VCKX01000024">
    <property type="protein sequence ID" value="TMR36488.1"/>
    <property type="molecule type" value="Genomic_DNA"/>
</dbReference>
<dbReference type="Pfam" id="PF13563">
    <property type="entry name" value="2_5_RNA_ligase2"/>
    <property type="match status" value="1"/>
</dbReference>
<dbReference type="OrthoDB" id="2082235at2"/>
<gene>
    <name evidence="1" type="ORF">ETD85_10910</name>
</gene>
<accession>A0A5S4GU58</accession>
<reference evidence="1 2" key="1">
    <citation type="submission" date="2019-05" db="EMBL/GenBank/DDBJ databases">
        <title>Draft genome sequence of Nonomuraea zeae DSM 100528.</title>
        <authorList>
            <person name="Saricaoglu S."/>
            <person name="Isik K."/>
        </authorList>
    </citation>
    <scope>NUCLEOTIDE SEQUENCE [LARGE SCALE GENOMIC DNA]</scope>
    <source>
        <strain evidence="1 2">DSM 100528</strain>
    </source>
</reference>